<sequence>MSNETDVIDGLFKYANHLESQFLELPVEQVGHHDQTGAQTVVQGRLEAMKDMKAGIVGREREAASRKANKKVKELDAEILEFITKQNPNAK</sequence>
<reference evidence="1 2" key="1">
    <citation type="submission" date="2015-04" db="EMBL/GenBank/DDBJ databases">
        <title>Complete genome sequence of Schizopora paradoxa KUC8140, a cosmopolitan wood degrader in East Asia.</title>
        <authorList>
            <consortium name="DOE Joint Genome Institute"/>
            <person name="Min B."/>
            <person name="Park H."/>
            <person name="Jang Y."/>
            <person name="Kim J.-J."/>
            <person name="Kim K.H."/>
            <person name="Pangilinan J."/>
            <person name="Lipzen A."/>
            <person name="Riley R."/>
            <person name="Grigoriev I.V."/>
            <person name="Spatafora J.W."/>
            <person name="Choi I.-G."/>
        </authorList>
    </citation>
    <scope>NUCLEOTIDE SEQUENCE [LARGE SCALE GENOMIC DNA]</scope>
    <source>
        <strain evidence="1 2">KUC8140</strain>
    </source>
</reference>
<keyword evidence="2" id="KW-1185">Reference proteome</keyword>
<proteinExistence type="predicted"/>
<dbReference type="EMBL" id="KQ086430">
    <property type="protein sequence ID" value="KLO04799.1"/>
    <property type="molecule type" value="Genomic_DNA"/>
</dbReference>
<name>A0A0H2QZH4_9AGAM</name>
<dbReference type="InParanoid" id="A0A0H2QZH4"/>
<accession>A0A0H2QZH4</accession>
<gene>
    <name evidence="1" type="ORF">SCHPADRAFT_947435</name>
</gene>
<dbReference type="AlphaFoldDB" id="A0A0H2QZH4"/>
<dbReference type="Proteomes" id="UP000053477">
    <property type="component" value="Unassembled WGS sequence"/>
</dbReference>
<protein>
    <submittedName>
        <fullName evidence="1">Uncharacterized protein</fullName>
    </submittedName>
</protein>
<organism evidence="1 2">
    <name type="scientific">Schizopora paradoxa</name>
    <dbReference type="NCBI Taxonomy" id="27342"/>
    <lineage>
        <taxon>Eukaryota</taxon>
        <taxon>Fungi</taxon>
        <taxon>Dikarya</taxon>
        <taxon>Basidiomycota</taxon>
        <taxon>Agaricomycotina</taxon>
        <taxon>Agaricomycetes</taxon>
        <taxon>Hymenochaetales</taxon>
        <taxon>Schizoporaceae</taxon>
        <taxon>Schizopora</taxon>
    </lineage>
</organism>
<evidence type="ECO:0000313" key="1">
    <source>
        <dbReference type="EMBL" id="KLO04799.1"/>
    </source>
</evidence>
<evidence type="ECO:0000313" key="2">
    <source>
        <dbReference type="Proteomes" id="UP000053477"/>
    </source>
</evidence>